<dbReference type="AlphaFoldDB" id="A0A3E4N9B3"/>
<dbReference type="InterPro" id="IPR008969">
    <property type="entry name" value="CarboxyPept-like_regulatory"/>
</dbReference>
<dbReference type="SUPFAM" id="SSF49464">
    <property type="entry name" value="Carboxypeptidase regulatory domain-like"/>
    <property type="match status" value="1"/>
</dbReference>
<evidence type="ECO:0000313" key="3">
    <source>
        <dbReference type="Proteomes" id="UP000260862"/>
    </source>
</evidence>
<keyword evidence="1" id="KW-0732">Signal</keyword>
<dbReference type="RefSeq" id="WP_117670160.1">
    <property type="nucleotide sequence ID" value="NZ_CABOGR010000001.1"/>
</dbReference>
<keyword evidence="2" id="KW-0645">Protease</keyword>
<keyword evidence="2" id="KW-0121">Carboxypeptidase</keyword>
<proteinExistence type="predicted"/>
<feature type="chain" id="PRO_5017613336" evidence="1">
    <location>
        <begin position="19"/>
        <end position="837"/>
    </location>
</feature>
<name>A0A3E4N9B3_9BACT</name>
<accession>A0A3E4N9B3</accession>
<dbReference type="SUPFAM" id="SSF56935">
    <property type="entry name" value="Porins"/>
    <property type="match status" value="1"/>
</dbReference>
<reference evidence="2 3" key="1">
    <citation type="submission" date="2018-08" db="EMBL/GenBank/DDBJ databases">
        <title>A genome reference for cultivated species of the human gut microbiota.</title>
        <authorList>
            <person name="Zou Y."/>
            <person name="Xue W."/>
            <person name="Luo G."/>
        </authorList>
    </citation>
    <scope>NUCLEOTIDE SEQUENCE [LARGE SCALE GENOMIC DNA]</scope>
    <source>
        <strain evidence="2 3">TF10-3AC</strain>
    </source>
</reference>
<keyword evidence="2" id="KW-0378">Hydrolase</keyword>
<dbReference type="Pfam" id="PF13715">
    <property type="entry name" value="CarbopepD_reg_2"/>
    <property type="match status" value="1"/>
</dbReference>
<protein>
    <submittedName>
        <fullName evidence="2">Carboxypeptidase-like regulatory domain-containing protein</fullName>
    </submittedName>
</protein>
<feature type="signal peptide" evidence="1">
    <location>
        <begin position="1"/>
        <end position="18"/>
    </location>
</feature>
<dbReference type="EMBL" id="QSQT01000001">
    <property type="protein sequence ID" value="RGK58565.1"/>
    <property type="molecule type" value="Genomic_DNA"/>
</dbReference>
<dbReference type="Proteomes" id="UP000260862">
    <property type="component" value="Unassembled WGS sequence"/>
</dbReference>
<evidence type="ECO:0000313" key="2">
    <source>
        <dbReference type="EMBL" id="RGK58565.1"/>
    </source>
</evidence>
<dbReference type="Gene3D" id="2.60.40.1120">
    <property type="entry name" value="Carboxypeptidase-like, regulatory domain"/>
    <property type="match status" value="1"/>
</dbReference>
<keyword evidence="3" id="KW-1185">Reference proteome</keyword>
<dbReference type="GO" id="GO:0004180">
    <property type="term" value="F:carboxypeptidase activity"/>
    <property type="evidence" value="ECO:0007669"/>
    <property type="project" value="UniProtKB-KW"/>
</dbReference>
<gene>
    <name evidence="2" type="ORF">DXD04_01330</name>
</gene>
<organism evidence="2 3">
    <name type="scientific">Phocaeicola plebeius</name>
    <dbReference type="NCBI Taxonomy" id="310297"/>
    <lineage>
        <taxon>Bacteria</taxon>
        <taxon>Pseudomonadati</taxon>
        <taxon>Bacteroidota</taxon>
        <taxon>Bacteroidia</taxon>
        <taxon>Bacteroidales</taxon>
        <taxon>Bacteroidaceae</taxon>
        <taxon>Phocaeicola</taxon>
    </lineage>
</organism>
<comment type="caution">
    <text evidence="2">The sequence shown here is derived from an EMBL/GenBank/DDBJ whole genome shotgun (WGS) entry which is preliminary data.</text>
</comment>
<sequence>MKSLIFFFFLLFTCQMQAQFFIKGKVIDSETHQPLERATVTLTRDSSSTIYKYDLTDPKGCFSFSVSENNTWTVHVTYLGYQKESQPVQKGKGMTFQLKPEAISLKEVEIKGGRIYGRQDTVKYDLSRFTSGKEQNIKEALKRLPGIDVNEQSGEIRYNGKAISQFTVEGMDVSGGRYNQVTENLKADAVKDAEVIEHFQPIRSLRNKMPSDKVALNLTLKPEIRSRWLLTLQAAGGYGDQMLYNGKLNALQLARERQGIYLYKADQTGKDLSTELQQLISDNQNFLTPTDVPTFINQPTFSFPLEKQRLMDNITHLASVNRLYRKNEEQQSRFTFHYLYDEQHRNQGTQEIYYYPSDTIHVAQAQDYSLYTHQAQASYNYERNGTRSFFRNLLEAHGTWGHSQENLHGNRELTQNLQTNNLQLTNQLNLLTTRKQTTSGFRSFFRYTYHPTTLQFAQVNQSLGLQQAYMDNQGYCQWKKNGMTFGITGGIQGEWLLLHQTTNFSSPQFKLYATPMWMWERNTFRLTVSANAAYLRKTNPQYTDLRISPTASLYWQFSPRWELITRAQLQQKNEEATAYYPYSYWQNYRTVASFSSHVPEFQNQLYSFYLTYKRTVHEFFWSLSGSYWNQKNQQLTHSEYRDSIFFLTTWEVPNHNRSYSLTSLLSKGFYNWNLKTSLETQLIHSEGKQAGQGSIQNYCYTQLVLTPKINWTPLSWLNTSYLASLTCNRSLIGRNNNLPALWNIRQQIYLEIGNSTYQIRLTGEHYYNQLDENHHQHVWLADAETSYIKNKWRFSMSLCNLFNQKEYRYTTYSAIQQYTSWIKMRPREILVSIQYQL</sequence>
<evidence type="ECO:0000256" key="1">
    <source>
        <dbReference type="SAM" id="SignalP"/>
    </source>
</evidence>